<dbReference type="Pfam" id="PF00072">
    <property type="entry name" value="Response_reg"/>
    <property type="match status" value="1"/>
</dbReference>
<dbReference type="SUPFAM" id="SSF52172">
    <property type="entry name" value="CheY-like"/>
    <property type="match status" value="1"/>
</dbReference>
<evidence type="ECO:0000259" key="3">
    <source>
        <dbReference type="PROSITE" id="PS51832"/>
    </source>
</evidence>
<dbReference type="Gene3D" id="3.40.50.2300">
    <property type="match status" value="1"/>
</dbReference>
<dbReference type="SMART" id="SM00448">
    <property type="entry name" value="REC"/>
    <property type="match status" value="1"/>
</dbReference>
<organism evidence="4 5">
    <name type="scientific">Stieleria marina</name>
    <dbReference type="NCBI Taxonomy" id="1930275"/>
    <lineage>
        <taxon>Bacteria</taxon>
        <taxon>Pseudomonadati</taxon>
        <taxon>Planctomycetota</taxon>
        <taxon>Planctomycetia</taxon>
        <taxon>Pirellulales</taxon>
        <taxon>Pirellulaceae</taxon>
        <taxon>Stieleria</taxon>
    </lineage>
</organism>
<evidence type="ECO:0000259" key="2">
    <source>
        <dbReference type="PROSITE" id="PS50110"/>
    </source>
</evidence>
<dbReference type="InterPro" id="IPR037522">
    <property type="entry name" value="HD_GYP_dom"/>
</dbReference>
<dbReference type="AlphaFoldDB" id="A0A517NY89"/>
<feature type="domain" description="HD-GYP" evidence="3">
    <location>
        <begin position="155"/>
        <end position="351"/>
    </location>
</feature>
<evidence type="ECO:0000256" key="1">
    <source>
        <dbReference type="PROSITE-ProRule" id="PRU00169"/>
    </source>
</evidence>
<accession>A0A517NY89</accession>
<dbReference type="Pfam" id="PF13487">
    <property type="entry name" value="HD_5"/>
    <property type="match status" value="1"/>
</dbReference>
<name>A0A517NY89_9BACT</name>
<dbReference type="RefSeq" id="WP_145419810.1">
    <property type="nucleotide sequence ID" value="NZ_CP036526.1"/>
</dbReference>
<evidence type="ECO:0000313" key="5">
    <source>
        <dbReference type="Proteomes" id="UP000319817"/>
    </source>
</evidence>
<dbReference type="Proteomes" id="UP000319817">
    <property type="component" value="Chromosome"/>
</dbReference>
<gene>
    <name evidence="4" type="primary">rpfG_3</name>
    <name evidence="4" type="ORF">K239x_40870</name>
</gene>
<keyword evidence="4" id="KW-0378">Hydrolase</keyword>
<keyword evidence="1" id="KW-0597">Phosphoprotein</keyword>
<dbReference type="EMBL" id="CP036526">
    <property type="protein sequence ID" value="QDT12079.1"/>
    <property type="molecule type" value="Genomic_DNA"/>
</dbReference>
<dbReference type="InterPro" id="IPR052020">
    <property type="entry name" value="Cyclic_di-GMP/3'3'-cGAMP_PDE"/>
</dbReference>
<sequence>MDSNQLDTGLSTSIAETFTQAAADSAQRMRILIADGNATIRKLLRHGISDADYEIIEATDGNQALELAMMRPEPHAILIDAQINGTNGLQVCRTLKSDMQYRTIPVIIMTTAGTNEEINEAVDAGADEFLSKPINRAELNVRLRSITRMHKGNAEMIGAESVALSLARAVASKDGYSSGHVEQVANYAVDFGKALGLDSGELKMLRFGAILHNVGKIAIPDSILEKTGPLTPRERALFHQHPRVGCDICAPLAPLRPVLPIIRHHKEHFDGTGYPDGLRGDKIPLKAQIVGIVDVYSALTSDRPFRRAKSQTEAVEIITDRARQGIHSPELVDRFTAWVSEQNAKHQASRTESQTDSVIAPAVASAVAAVPAAAAPN</sequence>
<reference evidence="4 5" key="1">
    <citation type="submission" date="2019-02" db="EMBL/GenBank/DDBJ databases">
        <title>Deep-cultivation of Planctomycetes and their phenomic and genomic characterization uncovers novel biology.</title>
        <authorList>
            <person name="Wiegand S."/>
            <person name="Jogler M."/>
            <person name="Boedeker C."/>
            <person name="Pinto D."/>
            <person name="Vollmers J."/>
            <person name="Rivas-Marin E."/>
            <person name="Kohn T."/>
            <person name="Peeters S.H."/>
            <person name="Heuer A."/>
            <person name="Rast P."/>
            <person name="Oberbeckmann S."/>
            <person name="Bunk B."/>
            <person name="Jeske O."/>
            <person name="Meyerdierks A."/>
            <person name="Storesund J.E."/>
            <person name="Kallscheuer N."/>
            <person name="Luecker S."/>
            <person name="Lage O.M."/>
            <person name="Pohl T."/>
            <person name="Merkel B.J."/>
            <person name="Hornburger P."/>
            <person name="Mueller R.-W."/>
            <person name="Bruemmer F."/>
            <person name="Labrenz M."/>
            <person name="Spormann A.M."/>
            <person name="Op den Camp H."/>
            <person name="Overmann J."/>
            <person name="Amann R."/>
            <person name="Jetten M.S.M."/>
            <person name="Mascher T."/>
            <person name="Medema M.H."/>
            <person name="Devos D.P."/>
            <person name="Kaster A.-K."/>
            <person name="Ovreas L."/>
            <person name="Rohde M."/>
            <person name="Galperin M.Y."/>
            <person name="Jogler C."/>
        </authorList>
    </citation>
    <scope>NUCLEOTIDE SEQUENCE [LARGE SCALE GENOMIC DNA]</scope>
    <source>
        <strain evidence="4 5">K23_9</strain>
    </source>
</reference>
<evidence type="ECO:0000313" key="4">
    <source>
        <dbReference type="EMBL" id="QDT12079.1"/>
    </source>
</evidence>
<dbReference type="PROSITE" id="PS50110">
    <property type="entry name" value="RESPONSE_REGULATORY"/>
    <property type="match status" value="1"/>
</dbReference>
<feature type="domain" description="Response regulatory" evidence="2">
    <location>
        <begin position="30"/>
        <end position="147"/>
    </location>
</feature>
<dbReference type="SMART" id="SM00471">
    <property type="entry name" value="HDc"/>
    <property type="match status" value="1"/>
</dbReference>
<dbReference type="Gene3D" id="1.10.3210.10">
    <property type="entry name" value="Hypothetical protein af1432"/>
    <property type="match status" value="1"/>
</dbReference>
<dbReference type="EC" id="3.1.4.52" evidence="4"/>
<dbReference type="InterPro" id="IPR001789">
    <property type="entry name" value="Sig_transdc_resp-reg_receiver"/>
</dbReference>
<proteinExistence type="predicted"/>
<dbReference type="PROSITE" id="PS51832">
    <property type="entry name" value="HD_GYP"/>
    <property type="match status" value="1"/>
</dbReference>
<feature type="modified residue" description="4-aspartylphosphate" evidence="1">
    <location>
        <position position="80"/>
    </location>
</feature>
<dbReference type="PANTHER" id="PTHR45228">
    <property type="entry name" value="CYCLIC DI-GMP PHOSPHODIESTERASE TM_0186-RELATED"/>
    <property type="match status" value="1"/>
</dbReference>
<dbReference type="GO" id="GO:0071111">
    <property type="term" value="F:cyclic-guanylate-specific phosphodiesterase activity"/>
    <property type="evidence" value="ECO:0007669"/>
    <property type="project" value="UniProtKB-EC"/>
</dbReference>
<keyword evidence="5" id="KW-1185">Reference proteome</keyword>
<dbReference type="InterPro" id="IPR003607">
    <property type="entry name" value="HD/PDEase_dom"/>
</dbReference>
<dbReference type="GO" id="GO:0000160">
    <property type="term" value="P:phosphorelay signal transduction system"/>
    <property type="evidence" value="ECO:0007669"/>
    <property type="project" value="InterPro"/>
</dbReference>
<dbReference type="OrthoDB" id="9804747at2"/>
<dbReference type="SUPFAM" id="SSF109604">
    <property type="entry name" value="HD-domain/PDEase-like"/>
    <property type="match status" value="1"/>
</dbReference>
<dbReference type="InterPro" id="IPR011006">
    <property type="entry name" value="CheY-like_superfamily"/>
</dbReference>
<dbReference type="CDD" id="cd00077">
    <property type="entry name" value="HDc"/>
    <property type="match status" value="1"/>
</dbReference>
<protein>
    <submittedName>
        <fullName evidence="4">Cyclic di-GMP phosphodiesterase response regulator RpfG</fullName>
        <ecNumber evidence="4">3.1.4.52</ecNumber>
    </submittedName>
</protein>